<keyword evidence="1" id="KW-1133">Transmembrane helix</keyword>
<feature type="chain" id="PRO_5020919130" evidence="2">
    <location>
        <begin position="40"/>
        <end position="346"/>
    </location>
</feature>
<dbReference type="Gene3D" id="2.60.40.10">
    <property type="entry name" value="Immunoglobulins"/>
    <property type="match status" value="1"/>
</dbReference>
<reference evidence="4 5" key="1">
    <citation type="submission" date="2019-03" db="EMBL/GenBank/DDBJ databases">
        <title>Genomic Encyclopedia of Type Strains, Phase IV (KMG-IV): sequencing the most valuable type-strain genomes for metagenomic binning, comparative biology and taxonomic classification.</title>
        <authorList>
            <person name="Goeker M."/>
        </authorList>
    </citation>
    <scope>NUCLEOTIDE SEQUENCE [LARGE SCALE GENOMIC DNA]</scope>
    <source>
        <strain evidence="4 5">DSM 103428</strain>
    </source>
</reference>
<feature type="signal peptide" evidence="2">
    <location>
        <begin position="1"/>
        <end position="39"/>
    </location>
</feature>
<keyword evidence="1" id="KW-0812">Transmembrane</keyword>
<evidence type="ECO:0000256" key="1">
    <source>
        <dbReference type="SAM" id="Phobius"/>
    </source>
</evidence>
<keyword evidence="1" id="KW-0472">Membrane</keyword>
<organism evidence="4 5">
    <name type="scientific">Acidipila rosea</name>
    <dbReference type="NCBI Taxonomy" id="768535"/>
    <lineage>
        <taxon>Bacteria</taxon>
        <taxon>Pseudomonadati</taxon>
        <taxon>Acidobacteriota</taxon>
        <taxon>Terriglobia</taxon>
        <taxon>Terriglobales</taxon>
        <taxon>Acidobacteriaceae</taxon>
        <taxon>Acidipila</taxon>
    </lineage>
</organism>
<dbReference type="OrthoDB" id="121861at2"/>
<dbReference type="EMBL" id="SMGK01000006">
    <property type="protein sequence ID" value="TCK70767.1"/>
    <property type="molecule type" value="Genomic_DNA"/>
</dbReference>
<feature type="transmembrane region" description="Helical" evidence="1">
    <location>
        <begin position="278"/>
        <end position="297"/>
    </location>
</feature>
<feature type="domain" description="Bacterial Ig-like" evidence="3">
    <location>
        <begin position="72"/>
        <end position="146"/>
    </location>
</feature>
<dbReference type="InterPro" id="IPR008964">
    <property type="entry name" value="Invasin/intimin_cell_adhesion"/>
</dbReference>
<dbReference type="Proteomes" id="UP000295210">
    <property type="component" value="Unassembled WGS sequence"/>
</dbReference>
<evidence type="ECO:0000256" key="2">
    <source>
        <dbReference type="SAM" id="SignalP"/>
    </source>
</evidence>
<comment type="caution">
    <text evidence="4">The sequence shown here is derived from an EMBL/GenBank/DDBJ whole genome shotgun (WGS) entry which is preliminary data.</text>
</comment>
<dbReference type="InterPro" id="IPR032109">
    <property type="entry name" value="Big_3_5"/>
</dbReference>
<gene>
    <name evidence="4" type="ORF">C7378_3156</name>
</gene>
<keyword evidence="2" id="KW-0732">Signal</keyword>
<evidence type="ECO:0000313" key="5">
    <source>
        <dbReference type="Proteomes" id="UP000295210"/>
    </source>
</evidence>
<evidence type="ECO:0000259" key="3">
    <source>
        <dbReference type="Pfam" id="PF16640"/>
    </source>
</evidence>
<keyword evidence="5" id="KW-1185">Reference proteome</keyword>
<protein>
    <submittedName>
        <fullName evidence="4">Ig-like domain-containing protein</fullName>
    </submittedName>
</protein>
<feature type="transmembrane region" description="Helical" evidence="1">
    <location>
        <begin position="252"/>
        <end position="271"/>
    </location>
</feature>
<dbReference type="InterPro" id="IPR013783">
    <property type="entry name" value="Ig-like_fold"/>
</dbReference>
<dbReference type="RefSeq" id="WP_131998780.1">
    <property type="nucleotide sequence ID" value="NZ_SMGK01000006.1"/>
</dbReference>
<dbReference type="AlphaFoldDB" id="A0A4R1L184"/>
<sequence length="346" mass="34997">MNYEKFRTTATPMGSTRSKTCSKFLIAALCLAAPLAISAQTPSSISDTAQSQARVATRTELRVSTSKNGSSTEGVFTVKVLDATGEPVTDGSVSILSGSQSLGSALVSADGTATVNVSNLPDGNQKITAAYDGGSSHTASQSSFSQVSADASGAPTFTITANPTSATVTAGQYASYVVTVTPQNGFNESITLTCGANPPSTTCTFSPTSVVFAAPPAGSTTPAPVSSTLQIQTLAPSGKSLSGSLVPTGGNGTMLAILLPGGLLLAGLGLLRRKDTAALRYFGFVLLFAASCTGLTACNQRWGYLHQGPFPNTGTPTGNYSFSLTGYGNNGSAVTTQTIGLTLIVK</sequence>
<accession>A0A4R1L184</accession>
<dbReference type="SUPFAM" id="SSF49373">
    <property type="entry name" value="Invasin/intimin cell-adhesion fragments"/>
    <property type="match status" value="1"/>
</dbReference>
<name>A0A4R1L184_9BACT</name>
<evidence type="ECO:0000313" key="4">
    <source>
        <dbReference type="EMBL" id="TCK70767.1"/>
    </source>
</evidence>
<dbReference type="Pfam" id="PF16640">
    <property type="entry name" value="Big_3_5"/>
    <property type="match status" value="1"/>
</dbReference>
<proteinExistence type="predicted"/>